<dbReference type="GO" id="GO:0008270">
    <property type="term" value="F:zinc ion binding"/>
    <property type="evidence" value="ECO:0007669"/>
    <property type="project" value="UniProtKB-KW"/>
</dbReference>
<evidence type="ECO:0000256" key="3">
    <source>
        <dbReference type="ARBA" id="ARBA00004496"/>
    </source>
</evidence>
<feature type="domain" description="C2H2-type" evidence="22">
    <location>
        <begin position="149"/>
        <end position="176"/>
    </location>
</feature>
<dbReference type="GeneTree" id="ENSGT00940000166924"/>
<evidence type="ECO:0000259" key="22">
    <source>
        <dbReference type="PROSITE" id="PS50157"/>
    </source>
</evidence>
<evidence type="ECO:0000256" key="4">
    <source>
        <dbReference type="ARBA" id="ARBA00010469"/>
    </source>
</evidence>
<feature type="coiled-coil region" evidence="20">
    <location>
        <begin position="235"/>
        <end position="267"/>
    </location>
</feature>
<dbReference type="GO" id="GO:0071567">
    <property type="term" value="F:deUFMylase activity"/>
    <property type="evidence" value="ECO:0007669"/>
    <property type="project" value="UniProtKB-ARBA"/>
</dbReference>
<evidence type="ECO:0000256" key="19">
    <source>
        <dbReference type="PROSITE-ProRule" id="PRU00042"/>
    </source>
</evidence>
<comment type="subunit">
    <text evidence="5">Interacts with RPA1 and RPA2.</text>
</comment>
<dbReference type="PROSITE" id="PS00028">
    <property type="entry name" value="ZINC_FINGER_C2H2_1"/>
    <property type="match status" value="2"/>
</dbReference>
<evidence type="ECO:0000256" key="21">
    <source>
        <dbReference type="SAM" id="MobiDB-lite"/>
    </source>
</evidence>
<comment type="catalytic activity">
    <reaction evidence="1">
        <text>Thiol-dependent hydrolysis of ester, thioester, amide, peptide and isopeptide bonds formed by the C-terminal Gly of ubiquitin (a 76-residue protein attached to proteins as an intracellular targeting signal).</text>
        <dbReference type="EC" id="3.4.19.12"/>
    </reaction>
</comment>
<evidence type="ECO:0000256" key="15">
    <source>
        <dbReference type="ARBA" id="ARBA00023242"/>
    </source>
</evidence>
<dbReference type="InParanoid" id="H2SX50"/>
<evidence type="ECO:0000256" key="10">
    <source>
        <dbReference type="ARBA" id="ARBA00022737"/>
    </source>
</evidence>
<keyword evidence="12" id="KW-0378">Hydrolase</keyword>
<dbReference type="GO" id="GO:0005634">
    <property type="term" value="C:nucleus"/>
    <property type="evidence" value="ECO:0007669"/>
    <property type="project" value="UniProtKB-SubCell"/>
</dbReference>
<dbReference type="Ensembl" id="ENSTRUT00000017061.3">
    <property type="protein sequence ID" value="ENSTRUP00000016988.3"/>
    <property type="gene ID" value="ENSTRUG00000006918.3"/>
</dbReference>
<evidence type="ECO:0000256" key="9">
    <source>
        <dbReference type="ARBA" id="ARBA00022723"/>
    </source>
</evidence>
<evidence type="ECO:0000256" key="11">
    <source>
        <dbReference type="ARBA" id="ARBA00022771"/>
    </source>
</evidence>
<keyword evidence="14" id="KW-0007">Acetylation</keyword>
<keyword evidence="9" id="KW-0479">Metal-binding</keyword>
<keyword evidence="15" id="KW-0539">Nucleus</keyword>
<dbReference type="FunCoup" id="H2SX50">
    <property type="interactions" value="760"/>
</dbReference>
<dbReference type="InterPro" id="IPR013087">
    <property type="entry name" value="Znf_C2H2_type"/>
</dbReference>
<dbReference type="FunFam" id="3.90.70.130:FF:000002">
    <property type="entry name" value="Zinc finger containing ubiquitin peptidase 1"/>
    <property type="match status" value="1"/>
</dbReference>
<dbReference type="Pfam" id="PF07910">
    <property type="entry name" value="Peptidase_C78"/>
    <property type="match status" value="1"/>
</dbReference>
<evidence type="ECO:0000256" key="8">
    <source>
        <dbReference type="ARBA" id="ARBA00022490"/>
    </source>
</evidence>
<evidence type="ECO:0000313" key="23">
    <source>
        <dbReference type="Ensembl" id="ENSTRUP00000016988.3"/>
    </source>
</evidence>
<protein>
    <recommendedName>
        <fullName evidence="7">Zinc finger-containing ubiquitin peptidase 1</fullName>
        <ecNumber evidence="6">3.4.19.12</ecNumber>
    </recommendedName>
    <alternativeName>
        <fullName evidence="17">Lys-63-specific deubiquitinase ZUFSP</fullName>
    </alternativeName>
    <alternativeName>
        <fullName evidence="16">Zinc finger with UFM1-specific peptidase domain protein</fullName>
    </alternativeName>
</protein>
<feature type="region of interest" description="Disordered" evidence="21">
    <location>
        <begin position="63"/>
        <end position="140"/>
    </location>
</feature>
<reference evidence="23" key="3">
    <citation type="submission" date="2025-09" db="UniProtKB">
        <authorList>
            <consortium name="Ensembl"/>
        </authorList>
    </citation>
    <scope>IDENTIFICATION</scope>
</reference>
<dbReference type="EC" id="3.4.19.12" evidence="6"/>
<keyword evidence="8" id="KW-0963">Cytoplasm</keyword>
<dbReference type="PANTHER" id="PTHR48153">
    <property type="entry name" value="UFM1-SPECIFIC PROTEASE 2"/>
    <property type="match status" value="1"/>
</dbReference>
<evidence type="ECO:0000256" key="20">
    <source>
        <dbReference type="SAM" id="Coils"/>
    </source>
</evidence>
<dbReference type="InterPro" id="IPR012462">
    <property type="entry name" value="UFSP1/2_DUB_cat"/>
</dbReference>
<dbReference type="OrthoDB" id="288987at2759"/>
<dbReference type="HOGENOM" id="CLU_017060_1_1_1"/>
<gene>
    <name evidence="23" type="primary">zufsp</name>
</gene>
<organism evidence="23 24">
    <name type="scientific">Takifugu rubripes</name>
    <name type="common">Japanese pufferfish</name>
    <name type="synonym">Fugu rubripes</name>
    <dbReference type="NCBI Taxonomy" id="31033"/>
    <lineage>
        <taxon>Eukaryota</taxon>
        <taxon>Metazoa</taxon>
        <taxon>Chordata</taxon>
        <taxon>Craniata</taxon>
        <taxon>Vertebrata</taxon>
        <taxon>Euteleostomi</taxon>
        <taxon>Actinopterygii</taxon>
        <taxon>Neopterygii</taxon>
        <taxon>Teleostei</taxon>
        <taxon>Neoteleostei</taxon>
        <taxon>Acanthomorphata</taxon>
        <taxon>Eupercaria</taxon>
        <taxon>Tetraodontiformes</taxon>
        <taxon>Tetradontoidea</taxon>
        <taxon>Tetraodontidae</taxon>
        <taxon>Takifugu</taxon>
    </lineage>
</organism>
<evidence type="ECO:0000256" key="18">
    <source>
        <dbReference type="ARBA" id="ARBA00045669"/>
    </source>
</evidence>
<keyword evidence="13" id="KW-0862">Zinc</keyword>
<dbReference type="OMA" id="HHTGYNE"/>
<evidence type="ECO:0000256" key="1">
    <source>
        <dbReference type="ARBA" id="ARBA00000707"/>
    </source>
</evidence>
<evidence type="ECO:0000256" key="2">
    <source>
        <dbReference type="ARBA" id="ARBA00004123"/>
    </source>
</evidence>
<name>H2SX50_TAKRU</name>
<evidence type="ECO:0000256" key="12">
    <source>
        <dbReference type="ARBA" id="ARBA00022801"/>
    </source>
</evidence>
<dbReference type="STRING" id="31033.ENSTRUP00000016988"/>
<comment type="similarity">
    <text evidence="4">Belongs to the peptidase C78 family. ZUFSP subfamily.</text>
</comment>
<dbReference type="GO" id="GO:0005737">
    <property type="term" value="C:cytoplasm"/>
    <property type="evidence" value="ECO:0007669"/>
    <property type="project" value="UniProtKB-SubCell"/>
</dbReference>
<dbReference type="SMART" id="SM00355">
    <property type="entry name" value="ZnF_C2H2"/>
    <property type="match status" value="4"/>
</dbReference>
<sequence>MVSMAAATLACEICGEELLPDEMKTHFLLKHIENDMDCPLCSLSAVTFDELCFHISAAHPDNSPVAPPGRLLSPDYEAAKNGSDCSSGTAGETKEDPDGPSSAGEPALVTSALKTQNTEARRTFGRERPEDDSETVEPPSLPRDKLVKLACPMCSLVCSSYPILQEHVELHLQEQPQGSGSCHCAPSLSPSGETRLDCPMCSLVCSDSFSLQEHVELHLDQEAAMNSSGSRGLDLELARQLQEEENQRRRREETKQEKEEFKKLQRQFGVDGSGGYCRQMERAMERAVTKGLMSPVEFHCKKAEMMETLASGVDDGTTRTSSVVRALHEYYQTQDADCVHVWLSADTDHFCSSVGDKGWGCGYRNFQMLLSSLHRLETYAAILQEKTVPSIPQLQRMIEGAWKEGLDPQGASHFNQRLLGTRAWVGATEIFSLLTFLGISSRIIDFHRPTGPADTHPLLFDWVRQYFSSSTKLPPRLTSTSLPPLYLQHHGHSCSIVGLEQKRNGKLCLLVLDPASSVSDTQRLLSRSTAATAVRSIRKFPGSLKHKQYQVVVSQDVLSAQERQMKISNSKILCAEKIP</sequence>
<feature type="compositionally biased region" description="Basic and acidic residues" evidence="21">
    <location>
        <begin position="119"/>
        <end position="129"/>
    </location>
</feature>
<evidence type="ECO:0000256" key="16">
    <source>
        <dbReference type="ARBA" id="ARBA00029662"/>
    </source>
</evidence>
<evidence type="ECO:0000313" key="24">
    <source>
        <dbReference type="Proteomes" id="UP000005226"/>
    </source>
</evidence>
<evidence type="ECO:0000256" key="7">
    <source>
        <dbReference type="ARBA" id="ARBA00021993"/>
    </source>
</evidence>
<evidence type="ECO:0000256" key="6">
    <source>
        <dbReference type="ARBA" id="ARBA00012759"/>
    </source>
</evidence>
<keyword evidence="20" id="KW-0175">Coiled coil</keyword>
<keyword evidence="11 19" id="KW-0863">Zinc-finger</keyword>
<dbReference type="GO" id="GO:0004843">
    <property type="term" value="F:cysteine-type deubiquitinase activity"/>
    <property type="evidence" value="ECO:0007669"/>
    <property type="project" value="UniProtKB-EC"/>
</dbReference>
<proteinExistence type="inferred from homology"/>
<comment type="subcellular location">
    <subcellularLocation>
        <location evidence="3">Cytoplasm</location>
    </subcellularLocation>
    <subcellularLocation>
        <location evidence="2">Nucleus</location>
    </subcellularLocation>
</comment>
<dbReference type="PROSITE" id="PS50157">
    <property type="entry name" value="ZINC_FINGER_C2H2_2"/>
    <property type="match status" value="1"/>
</dbReference>
<dbReference type="GeneID" id="101069279"/>
<evidence type="ECO:0000256" key="5">
    <source>
        <dbReference type="ARBA" id="ARBA00011274"/>
    </source>
</evidence>
<accession>H2SX50</accession>
<evidence type="ECO:0000256" key="17">
    <source>
        <dbReference type="ARBA" id="ARBA00031481"/>
    </source>
</evidence>
<dbReference type="Proteomes" id="UP000005226">
    <property type="component" value="Chromosome 7"/>
</dbReference>
<reference evidence="23 24" key="1">
    <citation type="journal article" date="2011" name="Genome Biol. Evol.">
        <title>Integration of the genetic map and genome assembly of fugu facilitates insights into distinct features of genome evolution in teleosts and mammals.</title>
        <authorList>
            <person name="Kai W."/>
            <person name="Kikuchi K."/>
            <person name="Tohari S."/>
            <person name="Chew A.K."/>
            <person name="Tay A."/>
            <person name="Fujiwara A."/>
            <person name="Hosoya S."/>
            <person name="Suetake H."/>
            <person name="Naruse K."/>
            <person name="Brenner S."/>
            <person name="Suzuki Y."/>
            <person name="Venkatesh B."/>
        </authorList>
    </citation>
    <scope>NUCLEOTIDE SEQUENCE [LARGE SCALE GENOMIC DNA]</scope>
</reference>
<dbReference type="RefSeq" id="XP_029694408.1">
    <property type="nucleotide sequence ID" value="XM_029838548.1"/>
</dbReference>
<dbReference type="Gene3D" id="3.90.70.130">
    <property type="match status" value="1"/>
</dbReference>
<evidence type="ECO:0000256" key="13">
    <source>
        <dbReference type="ARBA" id="ARBA00022833"/>
    </source>
</evidence>
<keyword evidence="10" id="KW-0677">Repeat</keyword>
<dbReference type="PANTHER" id="PTHR48153:SF4">
    <property type="entry name" value="UBIQUITIN CARBOXYL-TERMINAL HYDROLASE MUG105"/>
    <property type="match status" value="1"/>
</dbReference>
<reference evidence="23" key="2">
    <citation type="submission" date="2025-08" db="UniProtKB">
        <authorList>
            <consortium name="Ensembl"/>
        </authorList>
    </citation>
    <scope>IDENTIFICATION</scope>
</reference>
<dbReference type="AlphaFoldDB" id="H2SX50"/>
<keyword evidence="24" id="KW-1185">Reference proteome</keyword>
<evidence type="ECO:0000256" key="14">
    <source>
        <dbReference type="ARBA" id="ARBA00022990"/>
    </source>
</evidence>
<comment type="function">
    <text evidence="18">Deubiquitinase with endodeubiquitinase activity that specifically interacts with and cleaves 'Lys-63'-linked long polyubiquitin chains. Shows only weak activity against 'Lys-11' and 'Lys-48'-linked chains. Plays an important role in genome stability pathways, functioning to prevent spontaneous DNA damage and also promote cellular survival in response to exogenous DNA damage. Modulates the ubiquitination status of replication protein A (RPA) complex proteins in response to replication stress.</text>
</comment>